<dbReference type="Proteomes" id="UP000183924">
    <property type="component" value="Unassembled WGS sequence"/>
</dbReference>
<comment type="caution">
    <text evidence="1">The sequence shown here is derived from an EMBL/GenBank/DDBJ whole genome shotgun (WGS) entry which is preliminary data.</text>
</comment>
<evidence type="ECO:0000313" key="1">
    <source>
        <dbReference type="EMBL" id="OIZ95512.1"/>
    </source>
</evidence>
<protein>
    <submittedName>
        <fullName evidence="1">Uncharacterized protein</fullName>
    </submittedName>
</protein>
<organism evidence="1 2">
    <name type="scientific">Candidatus Rickettsiella isopodorum</name>
    <dbReference type="NCBI Taxonomy" id="1225476"/>
    <lineage>
        <taxon>Bacteria</taxon>
        <taxon>Pseudomonadati</taxon>
        <taxon>Pseudomonadota</taxon>
        <taxon>Gammaproteobacteria</taxon>
        <taxon>Legionellales</taxon>
        <taxon>Coxiellaceae</taxon>
        <taxon>Rickettsiella</taxon>
    </lineage>
</organism>
<dbReference type="RefSeq" id="WP_071662171.1">
    <property type="nucleotide sequence ID" value="NZ_LUKY01000031.1"/>
</dbReference>
<sequence length="252" mass="28788">MLSPLTKKQYDYPTVFQLYQHFKNPTRTSQAIFQITLKQLNIKTFDFATALSRIRDKGMLNLENFSLILLHPSPFEMASGLIQLQNSNLLNVENKKTLEKHACPSGVALVLRLLQSVKLLTSENRAAIQEKNDLHSIASVLFKLYYAGLFTQKNFDHVLAHSHLIPINNLLRGFDKHPILTPLIFEKLMHSPQEKISLCYDTNELKKLTPLSNLSKKISNLSIYSCGPASFFPIHQCKEDKKPQTKIAELNR</sequence>
<name>A0A1J8NK55_9COXI</name>
<gene>
    <name evidence="1" type="ORF">A1D18_02070</name>
</gene>
<accession>A0A1J8NK55</accession>
<keyword evidence="2" id="KW-1185">Reference proteome</keyword>
<proteinExistence type="predicted"/>
<evidence type="ECO:0000313" key="2">
    <source>
        <dbReference type="Proteomes" id="UP000183924"/>
    </source>
</evidence>
<dbReference type="EMBL" id="LUKY01000031">
    <property type="protein sequence ID" value="OIZ95512.1"/>
    <property type="molecule type" value="Genomic_DNA"/>
</dbReference>
<dbReference type="AlphaFoldDB" id="A0A1J8NK55"/>
<reference evidence="1 2" key="1">
    <citation type="submission" date="2016-03" db="EMBL/GenBank/DDBJ databases">
        <title>Comparative genomics of Rickettsiella.</title>
        <authorList>
            <person name="Chandler C."/>
            <person name="Wang Y."/>
        </authorList>
    </citation>
    <scope>NUCLEOTIDE SEQUENCE [LARGE SCALE GENOMIC DNA]</scope>
    <source>
        <strain evidence="1 2">RCFS May 2013</strain>
    </source>
</reference>